<accession>M6HHV7</accession>
<evidence type="ECO:0000313" key="8">
    <source>
        <dbReference type="Proteomes" id="UP000012089"/>
    </source>
</evidence>
<dbReference type="Pfam" id="PF00580">
    <property type="entry name" value="UvrD-helicase"/>
    <property type="match status" value="1"/>
</dbReference>
<organism evidence="7 8">
    <name type="scientific">Leptospira interrogans serovar Zanoni str. LT2156</name>
    <dbReference type="NCBI Taxonomy" id="1001601"/>
    <lineage>
        <taxon>Bacteria</taxon>
        <taxon>Pseudomonadati</taxon>
        <taxon>Spirochaetota</taxon>
        <taxon>Spirochaetia</taxon>
        <taxon>Leptospirales</taxon>
        <taxon>Leptospiraceae</taxon>
        <taxon>Leptospira</taxon>
    </lineage>
</organism>
<evidence type="ECO:0000256" key="5">
    <source>
        <dbReference type="PROSITE-ProRule" id="PRU00560"/>
    </source>
</evidence>
<gene>
    <name evidence="7" type="ORF">LEP1GSC158_3681</name>
</gene>
<dbReference type="GO" id="GO:0005829">
    <property type="term" value="C:cytosol"/>
    <property type="evidence" value="ECO:0007669"/>
    <property type="project" value="TreeGrafter"/>
</dbReference>
<dbReference type="PROSITE" id="PS51198">
    <property type="entry name" value="UVRD_HELICASE_ATP_BIND"/>
    <property type="match status" value="1"/>
</dbReference>
<evidence type="ECO:0000256" key="4">
    <source>
        <dbReference type="ARBA" id="ARBA00022840"/>
    </source>
</evidence>
<dbReference type="InterPro" id="IPR000212">
    <property type="entry name" value="DNA_helicase_UvrD/REP"/>
</dbReference>
<keyword evidence="2 5" id="KW-0378">Hydrolase</keyword>
<feature type="binding site" evidence="5">
    <location>
        <begin position="16"/>
        <end position="23"/>
    </location>
    <ligand>
        <name>ATP</name>
        <dbReference type="ChEBI" id="CHEBI:30616"/>
    </ligand>
</feature>
<dbReference type="Proteomes" id="UP000012089">
    <property type="component" value="Unassembled WGS sequence"/>
</dbReference>
<dbReference type="EMBL" id="AFMF02000020">
    <property type="protein sequence ID" value="EMM96918.1"/>
    <property type="molecule type" value="Genomic_DNA"/>
</dbReference>
<dbReference type="GO" id="GO:0016787">
    <property type="term" value="F:hydrolase activity"/>
    <property type="evidence" value="ECO:0007669"/>
    <property type="project" value="UniProtKB-UniRule"/>
</dbReference>
<dbReference type="Gene3D" id="3.40.50.300">
    <property type="entry name" value="P-loop containing nucleotide triphosphate hydrolases"/>
    <property type="match status" value="2"/>
</dbReference>
<evidence type="ECO:0000313" key="7">
    <source>
        <dbReference type="EMBL" id="EMM96918.1"/>
    </source>
</evidence>
<dbReference type="GO" id="GO:0043138">
    <property type="term" value="F:3'-5' DNA helicase activity"/>
    <property type="evidence" value="ECO:0007669"/>
    <property type="project" value="TreeGrafter"/>
</dbReference>
<evidence type="ECO:0000259" key="6">
    <source>
        <dbReference type="PROSITE" id="PS51198"/>
    </source>
</evidence>
<feature type="domain" description="UvrD-like helicase ATP-binding" evidence="6">
    <location>
        <begin position="1"/>
        <end position="296"/>
    </location>
</feature>
<keyword evidence="4 5" id="KW-0067">ATP-binding</keyword>
<dbReference type="SUPFAM" id="SSF52540">
    <property type="entry name" value="P-loop containing nucleoside triphosphate hydrolases"/>
    <property type="match status" value="1"/>
</dbReference>
<evidence type="ECO:0000256" key="1">
    <source>
        <dbReference type="ARBA" id="ARBA00022741"/>
    </source>
</evidence>
<dbReference type="GO" id="GO:0009338">
    <property type="term" value="C:exodeoxyribonuclease V complex"/>
    <property type="evidence" value="ECO:0007669"/>
    <property type="project" value="TreeGrafter"/>
</dbReference>
<name>M6HHV7_LEPIR</name>
<reference evidence="7 8" key="1">
    <citation type="submission" date="2013-01" db="EMBL/GenBank/DDBJ databases">
        <authorList>
            <person name="Harkins D.M."/>
            <person name="Durkin A.S."/>
            <person name="Brinkac L.M."/>
            <person name="Haft D.H."/>
            <person name="Selengut J.D."/>
            <person name="Sanka R."/>
            <person name="DePew J."/>
            <person name="Purushe J."/>
            <person name="Tulsiani S.M."/>
            <person name="Graham G.C."/>
            <person name="Burns M.-A."/>
            <person name="Dohnt M.F."/>
            <person name="Smythe L.D."/>
            <person name="McKay D.B."/>
            <person name="Craig S.B."/>
            <person name="Vinetz J.M."/>
            <person name="Sutton G.G."/>
            <person name="Nierman W.C."/>
            <person name="Fouts D.E."/>
        </authorList>
    </citation>
    <scope>NUCLEOTIDE SEQUENCE [LARGE SCALE GENOMIC DNA]</scope>
    <source>
        <strain evidence="7 8">LT2156</strain>
    </source>
</reference>
<dbReference type="PANTHER" id="PTHR11070">
    <property type="entry name" value="UVRD / RECB / PCRA DNA HELICASE FAMILY MEMBER"/>
    <property type="match status" value="1"/>
</dbReference>
<protein>
    <submittedName>
        <fullName evidence="7">UvrD/REP helicase N-terminal domain protein</fullName>
    </submittedName>
</protein>
<evidence type="ECO:0000256" key="2">
    <source>
        <dbReference type="ARBA" id="ARBA00022801"/>
    </source>
</evidence>
<dbReference type="GO" id="GO:0000725">
    <property type="term" value="P:recombinational repair"/>
    <property type="evidence" value="ECO:0007669"/>
    <property type="project" value="TreeGrafter"/>
</dbReference>
<dbReference type="CDD" id="cd17932">
    <property type="entry name" value="DEXQc_UvrD"/>
    <property type="match status" value="1"/>
</dbReference>
<evidence type="ECO:0000256" key="3">
    <source>
        <dbReference type="ARBA" id="ARBA00022806"/>
    </source>
</evidence>
<sequence length="296" mass="34513">MNVSRTYKFKSSFIEASAGTGKTYTIMEIVIDLILEHKIPLTQILILTYTEKAAGELKERLRKKLISSGLTKEARELDQVTISTIHGFCNAILKEYPVETETHTNWILTDALERLNIALYKLQHEEWNSWVDPEKLEDFILSSKYRFKKENILISASKLLSGKKYEYSNETTTMTSETFLQKTALIIADMVLKEFKTSEWMSYDQMILKTRDSLENPRLRKALQSRYRVGILDEFQDTDGAQYEIFKRLFLESNDDRVLYLIGDPKQSIYGFRGADIGIYLQAKEELKNIKQKKFH</sequence>
<keyword evidence="1 5" id="KW-0547">Nucleotide-binding</keyword>
<dbReference type="InterPro" id="IPR027417">
    <property type="entry name" value="P-loop_NTPase"/>
</dbReference>
<proteinExistence type="predicted"/>
<comment type="caution">
    <text evidence="7">The sequence shown here is derived from an EMBL/GenBank/DDBJ whole genome shotgun (WGS) entry which is preliminary data.</text>
</comment>
<dbReference type="AlphaFoldDB" id="M6HHV7"/>
<dbReference type="InterPro" id="IPR014016">
    <property type="entry name" value="UvrD-like_ATP-bd"/>
</dbReference>
<dbReference type="PANTHER" id="PTHR11070:SF23">
    <property type="entry name" value="RECBCD ENZYME SUBUNIT RECB"/>
    <property type="match status" value="1"/>
</dbReference>
<dbReference type="GO" id="GO:0005524">
    <property type="term" value="F:ATP binding"/>
    <property type="evidence" value="ECO:0007669"/>
    <property type="project" value="UniProtKB-UniRule"/>
</dbReference>
<keyword evidence="3 5" id="KW-0347">Helicase</keyword>
<dbReference type="GO" id="GO:0003677">
    <property type="term" value="F:DNA binding"/>
    <property type="evidence" value="ECO:0007669"/>
    <property type="project" value="InterPro"/>
</dbReference>